<dbReference type="Proteomes" id="UP001169063">
    <property type="component" value="Unassembled WGS sequence"/>
</dbReference>
<evidence type="ECO:0000313" key="1">
    <source>
        <dbReference type="EMBL" id="MDO1559170.1"/>
    </source>
</evidence>
<dbReference type="RefSeq" id="WP_302109593.1">
    <property type="nucleotide sequence ID" value="NZ_JAUKTR010000002.1"/>
</dbReference>
<gene>
    <name evidence="1" type="ORF">Q0812_06980</name>
</gene>
<sequence length="108" mass="11063">MSVSEAAKGRPWLSIVAATALTLGGLAACSQPQQDEAQAEMNEAGNDAEAAVDGVNTAEVREEAAQLGTAIEAGAREVAQEIDQGTDRLAAEAEEQRAETHAEGVATN</sequence>
<organism evidence="1 2">
    <name type="scientific">Peiella sedimenti</name>
    <dbReference type="NCBI Taxonomy" id="3061083"/>
    <lineage>
        <taxon>Bacteria</taxon>
        <taxon>Pseudomonadati</taxon>
        <taxon>Pseudomonadota</taxon>
        <taxon>Alphaproteobacteria</taxon>
        <taxon>Caulobacterales</taxon>
        <taxon>Caulobacteraceae</taxon>
        <taxon>Peiella</taxon>
    </lineage>
</organism>
<protein>
    <submittedName>
        <fullName evidence="1">Uncharacterized protein</fullName>
    </submittedName>
</protein>
<reference evidence="1" key="1">
    <citation type="submission" date="2023-07" db="EMBL/GenBank/DDBJ databases">
        <title>Brevundimonas soil sp. nov., isolated from the soil of chemical plant.</title>
        <authorList>
            <person name="Wu N."/>
        </authorList>
    </citation>
    <scope>NUCLEOTIDE SEQUENCE</scope>
    <source>
        <strain evidence="1">XZ-24</strain>
    </source>
</reference>
<keyword evidence="2" id="KW-1185">Reference proteome</keyword>
<dbReference type="EMBL" id="JAUKTR010000002">
    <property type="protein sequence ID" value="MDO1559170.1"/>
    <property type="molecule type" value="Genomic_DNA"/>
</dbReference>
<comment type="caution">
    <text evidence="1">The sequence shown here is derived from an EMBL/GenBank/DDBJ whole genome shotgun (WGS) entry which is preliminary data.</text>
</comment>
<name>A0ABT8SKT0_9CAUL</name>
<accession>A0ABT8SKT0</accession>
<proteinExistence type="predicted"/>
<evidence type="ECO:0000313" key="2">
    <source>
        <dbReference type="Proteomes" id="UP001169063"/>
    </source>
</evidence>